<keyword evidence="3" id="KW-0677">Repeat</keyword>
<keyword evidence="4" id="KW-0282">Flagellum</keyword>
<dbReference type="PANTHER" id="PTHR46437:SF1">
    <property type="entry name" value="MORN REPEAT-CONTAINING PROTEIN 5"/>
    <property type="match status" value="1"/>
</dbReference>
<dbReference type="Pfam" id="PF02493">
    <property type="entry name" value="MORN"/>
    <property type="match status" value="1"/>
</dbReference>
<dbReference type="RefSeq" id="XP_026190431.1">
    <property type="nucleotide sequence ID" value="XM_026334646.1"/>
</dbReference>
<evidence type="ECO:0000256" key="2">
    <source>
        <dbReference type="ARBA" id="ARBA00016322"/>
    </source>
</evidence>
<evidence type="ECO:0000256" key="1">
    <source>
        <dbReference type="ARBA" id="ARBA00004230"/>
    </source>
</evidence>
<sequence>MEQGWSGCTLQGPKTNSWLEGEARCVLPNGIVYEGQFKGGDFHGKGVLIFPDGGRYTAEWECGRLQSGYYAFKDGLPYQMQNWSYLAPSDRRFVEEFRHGFDSREQCTSVKVPNGTYDTGSAFSTALRRCSHRHLSNSNVTRLHQS</sequence>
<dbReference type="InterPro" id="IPR042814">
    <property type="entry name" value="Morn5"/>
</dbReference>
<protein>
    <recommendedName>
        <fullName evidence="2">MORN repeat-containing protein 5</fullName>
    </recommendedName>
</protein>
<dbReference type="OrthoDB" id="354165at2759"/>
<proteinExistence type="predicted"/>
<dbReference type="SMART" id="SM00698">
    <property type="entry name" value="MORN"/>
    <property type="match status" value="1"/>
</dbReference>
<evidence type="ECO:0000256" key="6">
    <source>
        <dbReference type="ARBA" id="ARBA00023273"/>
    </source>
</evidence>
<name>A0A6P6RRK5_9EIME</name>
<evidence type="ECO:0000256" key="3">
    <source>
        <dbReference type="ARBA" id="ARBA00022737"/>
    </source>
</evidence>
<dbReference type="GO" id="GO:0031514">
    <property type="term" value="C:motile cilium"/>
    <property type="evidence" value="ECO:0007669"/>
    <property type="project" value="UniProtKB-SubCell"/>
</dbReference>
<keyword evidence="5" id="KW-0969">Cilium</keyword>
<organism evidence="7 8">
    <name type="scientific">Cyclospora cayetanensis</name>
    <dbReference type="NCBI Taxonomy" id="88456"/>
    <lineage>
        <taxon>Eukaryota</taxon>
        <taxon>Sar</taxon>
        <taxon>Alveolata</taxon>
        <taxon>Apicomplexa</taxon>
        <taxon>Conoidasida</taxon>
        <taxon>Coccidia</taxon>
        <taxon>Eucoccidiorida</taxon>
        <taxon>Eimeriorina</taxon>
        <taxon>Eimeriidae</taxon>
        <taxon>Cyclospora</taxon>
    </lineage>
</organism>
<keyword evidence="6" id="KW-0966">Cell projection</keyword>
<dbReference type="GeneID" id="113146650"/>
<dbReference type="Gene3D" id="2.20.110.10">
    <property type="entry name" value="Histone H3 K4-specific methyltransferase SET7/9 N-terminal domain"/>
    <property type="match status" value="1"/>
</dbReference>
<evidence type="ECO:0000256" key="5">
    <source>
        <dbReference type="ARBA" id="ARBA00023069"/>
    </source>
</evidence>
<keyword evidence="7" id="KW-1185">Reference proteome</keyword>
<dbReference type="PANTHER" id="PTHR46437">
    <property type="entry name" value="MORN REPEAT-CONTAINING PROTEIN 5"/>
    <property type="match status" value="1"/>
</dbReference>
<evidence type="ECO:0000256" key="4">
    <source>
        <dbReference type="ARBA" id="ARBA00022846"/>
    </source>
</evidence>
<dbReference type="SUPFAM" id="SSF82185">
    <property type="entry name" value="Histone H3 K4-specific methyltransferase SET7/9 N-terminal domain"/>
    <property type="match status" value="1"/>
</dbReference>
<evidence type="ECO:0000313" key="8">
    <source>
        <dbReference type="RefSeq" id="XP_026190431.1"/>
    </source>
</evidence>
<accession>A0A6P6RRK5</accession>
<evidence type="ECO:0000313" key="7">
    <source>
        <dbReference type="Proteomes" id="UP000515125"/>
    </source>
</evidence>
<comment type="subcellular location">
    <subcellularLocation>
        <location evidence="1">Cell projection</location>
        <location evidence="1">Cilium</location>
        <location evidence="1">Flagellum</location>
    </subcellularLocation>
</comment>
<gene>
    <name evidence="8" type="primary">LOC113146650</name>
</gene>
<dbReference type="InterPro" id="IPR003409">
    <property type="entry name" value="MORN"/>
</dbReference>
<dbReference type="Proteomes" id="UP000515125">
    <property type="component" value="Unplaced"/>
</dbReference>
<reference evidence="8" key="1">
    <citation type="submission" date="2025-08" db="UniProtKB">
        <authorList>
            <consortium name="RefSeq"/>
        </authorList>
    </citation>
    <scope>IDENTIFICATION</scope>
</reference>
<dbReference type="AlphaFoldDB" id="A0A6P6RRK5"/>